<comment type="caution">
    <text evidence="6">The sequence shown here is derived from an EMBL/GenBank/DDBJ whole genome shotgun (WGS) entry which is preliminary data.</text>
</comment>
<comment type="similarity">
    <text evidence="2">Belongs to the RecX family.</text>
</comment>
<protein>
    <recommendedName>
        <fullName evidence="3">Regulatory protein RecX</fullName>
    </recommendedName>
</protein>
<gene>
    <name evidence="6" type="ORF">CLG96_14425</name>
</gene>
<evidence type="ECO:0000259" key="5">
    <source>
        <dbReference type="Pfam" id="PF02631"/>
    </source>
</evidence>
<accession>A0A2T5FVC4</accession>
<reference evidence="6 7" key="1">
    <citation type="submission" date="2017-09" db="EMBL/GenBank/DDBJ databases">
        <title>Sphingomonas panjinensis sp.nov., isolated from oil-contaminated soil.</title>
        <authorList>
            <person name="Wang L."/>
            <person name="Chen L."/>
        </authorList>
    </citation>
    <scope>NUCLEOTIDE SEQUENCE [LARGE SCALE GENOMIC DNA]</scope>
    <source>
        <strain evidence="6 7">FW-11</strain>
    </source>
</reference>
<dbReference type="EMBL" id="NWBU01000011">
    <property type="protein sequence ID" value="PTQ09399.1"/>
    <property type="molecule type" value="Genomic_DNA"/>
</dbReference>
<dbReference type="GO" id="GO:0005737">
    <property type="term" value="C:cytoplasm"/>
    <property type="evidence" value="ECO:0007669"/>
    <property type="project" value="UniProtKB-SubCell"/>
</dbReference>
<evidence type="ECO:0000313" key="7">
    <source>
        <dbReference type="Proteomes" id="UP000244162"/>
    </source>
</evidence>
<dbReference type="Pfam" id="PF02631">
    <property type="entry name" value="RecX_HTH2"/>
    <property type="match status" value="1"/>
</dbReference>
<sequence>MGRPPLDAEGVERLALSYVGRYATTRAKLRAYLMRKLDERGWGGEGAPPVDGLVDRFAALGYVDDRAFAEARAASLGRRGYGARRVADALRAAGIEEPDAAEARDAAAADALRSALAFARRRRIGPFAREEADQDVRRRALAAMLRAGHDLALSRKIVNAAPGEELADEALFD</sequence>
<organism evidence="6 7">
    <name type="scientific">Sphingomonas oleivorans</name>
    <dbReference type="NCBI Taxonomy" id="1735121"/>
    <lineage>
        <taxon>Bacteria</taxon>
        <taxon>Pseudomonadati</taxon>
        <taxon>Pseudomonadota</taxon>
        <taxon>Alphaproteobacteria</taxon>
        <taxon>Sphingomonadales</taxon>
        <taxon>Sphingomonadaceae</taxon>
        <taxon>Sphingomonas</taxon>
    </lineage>
</organism>
<evidence type="ECO:0000313" key="6">
    <source>
        <dbReference type="EMBL" id="PTQ09399.1"/>
    </source>
</evidence>
<keyword evidence="7" id="KW-1185">Reference proteome</keyword>
<proteinExistence type="inferred from homology"/>
<dbReference type="OrthoDB" id="7432442at2"/>
<evidence type="ECO:0000256" key="1">
    <source>
        <dbReference type="ARBA" id="ARBA00004496"/>
    </source>
</evidence>
<keyword evidence="4" id="KW-0963">Cytoplasm</keyword>
<feature type="domain" description="RecX second three-helical" evidence="5">
    <location>
        <begin position="64"/>
        <end position="103"/>
    </location>
</feature>
<dbReference type="Proteomes" id="UP000244162">
    <property type="component" value="Unassembled WGS sequence"/>
</dbReference>
<dbReference type="Gene3D" id="1.10.10.10">
    <property type="entry name" value="Winged helix-like DNA-binding domain superfamily/Winged helix DNA-binding domain"/>
    <property type="match status" value="1"/>
</dbReference>
<dbReference type="InterPro" id="IPR036388">
    <property type="entry name" value="WH-like_DNA-bd_sf"/>
</dbReference>
<evidence type="ECO:0000256" key="3">
    <source>
        <dbReference type="ARBA" id="ARBA00018111"/>
    </source>
</evidence>
<name>A0A2T5FVC4_9SPHN</name>
<dbReference type="InterPro" id="IPR053924">
    <property type="entry name" value="RecX_HTH_2nd"/>
</dbReference>
<dbReference type="AlphaFoldDB" id="A0A2T5FVC4"/>
<evidence type="ECO:0000256" key="4">
    <source>
        <dbReference type="ARBA" id="ARBA00022490"/>
    </source>
</evidence>
<dbReference type="RefSeq" id="WP_107968869.1">
    <property type="nucleotide sequence ID" value="NZ_NWBU01000011.1"/>
</dbReference>
<evidence type="ECO:0000256" key="2">
    <source>
        <dbReference type="ARBA" id="ARBA00009695"/>
    </source>
</evidence>
<comment type="subcellular location">
    <subcellularLocation>
        <location evidence="1">Cytoplasm</location>
    </subcellularLocation>
</comment>